<dbReference type="RefSeq" id="WP_301136798.1">
    <property type="nucleotide sequence ID" value="NZ_JAUHTQ010000002.1"/>
</dbReference>
<protein>
    <submittedName>
        <fullName evidence="1">DUF1033 family protein</fullName>
    </submittedName>
</protein>
<keyword evidence="2" id="KW-1185">Reference proteome</keyword>
<organism evidence="1 2">
    <name type="scientific">Ureibacillus aquaedulcis</name>
    <dbReference type="NCBI Taxonomy" id="3058421"/>
    <lineage>
        <taxon>Bacteria</taxon>
        <taxon>Bacillati</taxon>
        <taxon>Bacillota</taxon>
        <taxon>Bacilli</taxon>
        <taxon>Bacillales</taxon>
        <taxon>Caryophanaceae</taxon>
        <taxon>Ureibacillus</taxon>
    </lineage>
</organism>
<name>A0ABT8GMM8_9BACL</name>
<dbReference type="Pfam" id="PF06279">
    <property type="entry name" value="DUF1033"/>
    <property type="match status" value="1"/>
</dbReference>
<comment type="caution">
    <text evidence="1">The sequence shown here is derived from an EMBL/GenBank/DDBJ whole genome shotgun (WGS) entry which is preliminary data.</text>
</comment>
<dbReference type="Proteomes" id="UP001172743">
    <property type="component" value="Unassembled WGS sequence"/>
</dbReference>
<sequence length="96" mass="11892">MYQIIYMKADYEPWWKFEGWESNIVSTEEFETEEELQKKLQETLIDFRKKFEHEASKEDKYYAFWTEDEREYCEACEDDIQIFHGIIIDNLIDNKN</sequence>
<proteinExistence type="predicted"/>
<dbReference type="InterPro" id="IPR010434">
    <property type="entry name" value="DUF1033"/>
</dbReference>
<evidence type="ECO:0000313" key="2">
    <source>
        <dbReference type="Proteomes" id="UP001172743"/>
    </source>
</evidence>
<dbReference type="EMBL" id="JAUHTQ010000002">
    <property type="protein sequence ID" value="MDN4492654.1"/>
    <property type="molecule type" value="Genomic_DNA"/>
</dbReference>
<evidence type="ECO:0000313" key="1">
    <source>
        <dbReference type="EMBL" id="MDN4492654.1"/>
    </source>
</evidence>
<accession>A0ABT8GMM8</accession>
<reference evidence="1" key="1">
    <citation type="submission" date="2023-07" db="EMBL/GenBank/DDBJ databases">
        <title>Ureibacillus sp. isolated from freshwater well.</title>
        <authorList>
            <person name="Kirdat K."/>
            <person name="Bhatt A."/>
            <person name="Teware R."/>
            <person name="Bhavsar Y."/>
            <person name="Yadav A."/>
        </authorList>
    </citation>
    <scope>NUCLEOTIDE SEQUENCE</scope>
    <source>
        <strain evidence="1">BA0131</strain>
    </source>
</reference>
<gene>
    <name evidence="1" type="ORF">QYB95_03805</name>
</gene>